<feature type="compositionally biased region" description="Pro residues" evidence="1">
    <location>
        <begin position="80"/>
        <end position="91"/>
    </location>
</feature>
<comment type="caution">
    <text evidence="2">The sequence shown here is derived from an EMBL/GenBank/DDBJ whole genome shotgun (WGS) entry which is preliminary data.</text>
</comment>
<accession>A0A9W8GUK9</accession>
<name>A0A9W8GUK9_9FUNG</name>
<feature type="non-terminal residue" evidence="2">
    <location>
        <position position="318"/>
    </location>
</feature>
<protein>
    <submittedName>
        <fullName evidence="2">Uncharacterized protein</fullName>
    </submittedName>
</protein>
<organism evidence="2 3">
    <name type="scientific">Coemansia pectinata</name>
    <dbReference type="NCBI Taxonomy" id="1052879"/>
    <lineage>
        <taxon>Eukaryota</taxon>
        <taxon>Fungi</taxon>
        <taxon>Fungi incertae sedis</taxon>
        <taxon>Zoopagomycota</taxon>
        <taxon>Kickxellomycotina</taxon>
        <taxon>Kickxellomycetes</taxon>
        <taxon>Kickxellales</taxon>
        <taxon>Kickxellaceae</taxon>
        <taxon>Coemansia</taxon>
    </lineage>
</organism>
<evidence type="ECO:0000256" key="1">
    <source>
        <dbReference type="SAM" id="MobiDB-lite"/>
    </source>
</evidence>
<dbReference type="Proteomes" id="UP001140011">
    <property type="component" value="Unassembled WGS sequence"/>
</dbReference>
<dbReference type="EMBL" id="JANBUH010001286">
    <property type="protein sequence ID" value="KAJ2747443.1"/>
    <property type="molecule type" value="Genomic_DNA"/>
</dbReference>
<proteinExistence type="predicted"/>
<reference evidence="2" key="1">
    <citation type="submission" date="2022-07" db="EMBL/GenBank/DDBJ databases">
        <title>Phylogenomic reconstructions and comparative analyses of Kickxellomycotina fungi.</title>
        <authorList>
            <person name="Reynolds N.K."/>
            <person name="Stajich J.E."/>
            <person name="Barry K."/>
            <person name="Grigoriev I.V."/>
            <person name="Crous P."/>
            <person name="Smith M.E."/>
        </authorList>
    </citation>
    <scope>NUCLEOTIDE SEQUENCE</scope>
    <source>
        <strain evidence="2">BCRC 34297</strain>
    </source>
</reference>
<gene>
    <name evidence="2" type="ORF">GGI19_006343</name>
</gene>
<feature type="region of interest" description="Disordered" evidence="1">
    <location>
        <begin position="36"/>
        <end position="107"/>
    </location>
</feature>
<evidence type="ECO:0000313" key="2">
    <source>
        <dbReference type="EMBL" id="KAJ2747443.1"/>
    </source>
</evidence>
<sequence>MPPAITCPVFAPPPITYPAIAPMPAPITYPVVAPVPAPLSSEPSTVLPSRAGVKRKHTPEPASNAGYKHVSARVQSPAPVRTPGPEPPPPVSTTEPEPMSIDPPGNQVVYNEADIDAAHAQRGTEIAANPHDGLLPASTSQETIEDTLATAADGLDDALAALNEWNARRDSYLAKREAAARKAKTFDRSEYYAEQKRNAIYDREREGVTIAYEMAIRAAEAAAGPELTRTEAQAVDLEAARNAAMETALHDLDIAHSIAIDEVDAAQRKDAATRAAIRDPNHVHIGGDPGVVTFATFSRFDIRWSYSISAKQYHADSG</sequence>
<evidence type="ECO:0000313" key="3">
    <source>
        <dbReference type="Proteomes" id="UP001140011"/>
    </source>
</evidence>
<keyword evidence="3" id="KW-1185">Reference proteome</keyword>
<dbReference type="AlphaFoldDB" id="A0A9W8GUK9"/>